<accession>A0A7D9E2W2</accession>
<evidence type="ECO:0000313" key="2">
    <source>
        <dbReference type="Proteomes" id="UP001152795"/>
    </source>
</evidence>
<dbReference type="AlphaFoldDB" id="A0A7D9E2W2"/>
<dbReference type="Proteomes" id="UP001152795">
    <property type="component" value="Unassembled WGS sequence"/>
</dbReference>
<dbReference type="EMBL" id="CACRXK020003810">
    <property type="protein sequence ID" value="CAB4000331.1"/>
    <property type="molecule type" value="Genomic_DNA"/>
</dbReference>
<dbReference type="InterPro" id="IPR036056">
    <property type="entry name" value="Fibrinogen-like_C"/>
</dbReference>
<dbReference type="SUPFAM" id="SSF56496">
    <property type="entry name" value="Fibrinogen C-terminal domain-like"/>
    <property type="match status" value="1"/>
</dbReference>
<keyword evidence="2" id="KW-1185">Reference proteome</keyword>
<sequence>MCFPDLRLILTLFTVTTFFIGSSWSETNACRQKHFENIMSGGSPLPTANIISSHNVPSMARCFMRCFQESRCVGFNYRWSGAKYNCKTIKTGRLDNENGDQTSTGQQHSNDTCTALRQKNNSLPSGLYFISPGDVALSPFQVHCDMESKNGIGVIVIGHDSESRTKVDNYEDPGSYSRKIRYNTTMQQIVAVINQSKNCEQFIKYECSNSLLLHSSYGYWISRQDRKMNYWGGAAVDSGKCACGMNNTCVGGGNCNCDANEERLREDSGFLTDKNTLPVAELRFGDTGITGSGYDEYGYHTLGKLLCWG</sequence>
<dbReference type="InterPro" id="IPR003609">
    <property type="entry name" value="Pan_app"/>
</dbReference>
<dbReference type="OrthoDB" id="26719at2759"/>
<name>A0A7D9E2W2_PARCT</name>
<comment type="caution">
    <text evidence="1">The sequence shown here is derived from an EMBL/GenBank/DDBJ whole genome shotgun (WGS) entry which is preliminary data.</text>
</comment>
<gene>
    <name evidence="1" type="ORF">PACLA_8A017502</name>
</gene>
<dbReference type="NCBIfam" id="NF040941">
    <property type="entry name" value="GGGWT_bact"/>
    <property type="match status" value="1"/>
</dbReference>
<dbReference type="Gene3D" id="2.60.120.1000">
    <property type="match status" value="1"/>
</dbReference>
<evidence type="ECO:0000313" key="1">
    <source>
        <dbReference type="EMBL" id="CAB4000331.1"/>
    </source>
</evidence>
<protein>
    <submittedName>
        <fullName evidence="1">Uncharacterized protein</fullName>
    </submittedName>
</protein>
<proteinExistence type="predicted"/>
<dbReference type="PROSITE" id="PS50948">
    <property type="entry name" value="PAN"/>
    <property type="match status" value="1"/>
</dbReference>
<reference evidence="1" key="1">
    <citation type="submission" date="2020-04" db="EMBL/GenBank/DDBJ databases">
        <authorList>
            <person name="Alioto T."/>
            <person name="Alioto T."/>
            <person name="Gomez Garrido J."/>
        </authorList>
    </citation>
    <scope>NUCLEOTIDE SEQUENCE</scope>
    <source>
        <strain evidence="1">A484AB</strain>
    </source>
</reference>
<organism evidence="1 2">
    <name type="scientific">Paramuricea clavata</name>
    <name type="common">Red gorgonian</name>
    <name type="synonym">Violescent sea-whip</name>
    <dbReference type="NCBI Taxonomy" id="317549"/>
    <lineage>
        <taxon>Eukaryota</taxon>
        <taxon>Metazoa</taxon>
        <taxon>Cnidaria</taxon>
        <taxon>Anthozoa</taxon>
        <taxon>Octocorallia</taxon>
        <taxon>Malacalcyonacea</taxon>
        <taxon>Plexauridae</taxon>
        <taxon>Paramuricea</taxon>
    </lineage>
</organism>